<gene>
    <name evidence="3" type="ORF">GCM10023205_65110</name>
</gene>
<keyword evidence="4" id="KW-1185">Reference proteome</keyword>
<reference evidence="4" key="1">
    <citation type="journal article" date="2019" name="Int. J. Syst. Evol. Microbiol.">
        <title>The Global Catalogue of Microorganisms (GCM) 10K type strain sequencing project: providing services to taxonomists for standard genome sequencing and annotation.</title>
        <authorList>
            <consortium name="The Broad Institute Genomics Platform"/>
            <consortium name="The Broad Institute Genome Sequencing Center for Infectious Disease"/>
            <person name="Wu L."/>
            <person name="Ma J."/>
        </authorList>
    </citation>
    <scope>NUCLEOTIDE SEQUENCE [LARGE SCALE GENOMIC DNA]</scope>
    <source>
        <strain evidence="4">JCM 17986</strain>
    </source>
</reference>
<feature type="transmembrane region" description="Helical" evidence="2">
    <location>
        <begin position="43"/>
        <end position="63"/>
    </location>
</feature>
<accession>A0ABP9I236</accession>
<dbReference type="Proteomes" id="UP001500466">
    <property type="component" value="Unassembled WGS sequence"/>
</dbReference>
<sequence length="167" mass="17357">MNPVGQHLGTTAPARGTRPRPEGGFPARTLRALLDGGVRDRDAATWAVAAVLTLAWWAAFGWLAGLDTAGPATGAALCGGWSLSLLPVHCAARFRRTAAGRTPTTQSRRRGCPGRGDPGPPPRLAARPPRTRAGPAPPEECRARRAGQRAATTASSRRRWGGGSGPS</sequence>
<keyword evidence="2" id="KW-0472">Membrane</keyword>
<organism evidence="3 4">
    <name type="scientific">Yinghuangia aomiensis</name>
    <dbReference type="NCBI Taxonomy" id="676205"/>
    <lineage>
        <taxon>Bacteria</taxon>
        <taxon>Bacillati</taxon>
        <taxon>Actinomycetota</taxon>
        <taxon>Actinomycetes</taxon>
        <taxon>Kitasatosporales</taxon>
        <taxon>Streptomycetaceae</taxon>
        <taxon>Yinghuangia</taxon>
    </lineage>
</organism>
<keyword evidence="2" id="KW-0812">Transmembrane</keyword>
<evidence type="ECO:0000256" key="2">
    <source>
        <dbReference type="SAM" id="Phobius"/>
    </source>
</evidence>
<proteinExistence type="predicted"/>
<feature type="region of interest" description="Disordered" evidence="1">
    <location>
        <begin position="97"/>
        <end position="167"/>
    </location>
</feature>
<comment type="caution">
    <text evidence="3">The sequence shown here is derived from an EMBL/GenBank/DDBJ whole genome shotgun (WGS) entry which is preliminary data.</text>
</comment>
<feature type="compositionally biased region" description="Low complexity" evidence="1">
    <location>
        <begin position="124"/>
        <end position="134"/>
    </location>
</feature>
<protein>
    <submittedName>
        <fullName evidence="3">Uncharacterized protein</fullName>
    </submittedName>
</protein>
<dbReference type="EMBL" id="BAABHS010000030">
    <property type="protein sequence ID" value="GAA4985672.1"/>
    <property type="molecule type" value="Genomic_DNA"/>
</dbReference>
<evidence type="ECO:0000256" key="1">
    <source>
        <dbReference type="SAM" id="MobiDB-lite"/>
    </source>
</evidence>
<evidence type="ECO:0000313" key="3">
    <source>
        <dbReference type="EMBL" id="GAA4985672.1"/>
    </source>
</evidence>
<name>A0ABP9I236_9ACTN</name>
<feature type="transmembrane region" description="Helical" evidence="2">
    <location>
        <begin position="69"/>
        <end position="88"/>
    </location>
</feature>
<evidence type="ECO:0000313" key="4">
    <source>
        <dbReference type="Proteomes" id="UP001500466"/>
    </source>
</evidence>
<keyword evidence="2" id="KW-1133">Transmembrane helix</keyword>
<feature type="region of interest" description="Disordered" evidence="1">
    <location>
        <begin position="1"/>
        <end position="26"/>
    </location>
</feature>